<dbReference type="EMBL" id="JAMQJY010000001">
    <property type="protein sequence ID" value="MCM2676085.1"/>
    <property type="molecule type" value="Genomic_DNA"/>
</dbReference>
<dbReference type="PROSITE" id="PS50112">
    <property type="entry name" value="PAS"/>
    <property type="match status" value="1"/>
</dbReference>
<evidence type="ECO:0000259" key="5">
    <source>
        <dbReference type="PROSITE" id="PS50924"/>
    </source>
</evidence>
<dbReference type="Pfam" id="PF03707">
    <property type="entry name" value="MHYT"/>
    <property type="match status" value="2"/>
</dbReference>
<dbReference type="SMART" id="SM00052">
    <property type="entry name" value="EAL"/>
    <property type="match status" value="1"/>
</dbReference>
<organism evidence="6 7">
    <name type="scientific">Alkalicoccobacillus plakortidis</name>
    <dbReference type="NCBI Taxonomy" id="444060"/>
    <lineage>
        <taxon>Bacteria</taxon>
        <taxon>Bacillati</taxon>
        <taxon>Bacillota</taxon>
        <taxon>Bacilli</taxon>
        <taxon>Bacillales</taxon>
        <taxon>Bacillaceae</taxon>
        <taxon>Alkalicoccobacillus</taxon>
    </lineage>
</organism>
<dbReference type="SUPFAM" id="SSF141868">
    <property type="entry name" value="EAL domain-like"/>
    <property type="match status" value="1"/>
</dbReference>
<feature type="transmembrane region" description="Helical" evidence="1">
    <location>
        <begin position="216"/>
        <end position="237"/>
    </location>
</feature>
<dbReference type="Pfam" id="PF00563">
    <property type="entry name" value="EAL"/>
    <property type="match status" value="1"/>
</dbReference>
<dbReference type="SMART" id="SM00091">
    <property type="entry name" value="PAS"/>
    <property type="match status" value="1"/>
</dbReference>
<dbReference type="SUPFAM" id="SSF55073">
    <property type="entry name" value="Nucleotide cyclase"/>
    <property type="match status" value="1"/>
</dbReference>
<feature type="domain" description="GGDEF" evidence="4">
    <location>
        <begin position="401"/>
        <end position="535"/>
    </location>
</feature>
<dbReference type="CDD" id="cd01949">
    <property type="entry name" value="GGDEF"/>
    <property type="match status" value="1"/>
</dbReference>
<feature type="domain" description="EAL" evidence="3">
    <location>
        <begin position="544"/>
        <end position="797"/>
    </location>
</feature>
<feature type="transmembrane region" description="Helical" evidence="1">
    <location>
        <begin position="43"/>
        <end position="69"/>
    </location>
</feature>
<evidence type="ECO:0000259" key="2">
    <source>
        <dbReference type="PROSITE" id="PS50112"/>
    </source>
</evidence>
<dbReference type="PANTHER" id="PTHR44757">
    <property type="entry name" value="DIGUANYLATE CYCLASE DGCP"/>
    <property type="match status" value="1"/>
</dbReference>
<dbReference type="InterPro" id="IPR043128">
    <property type="entry name" value="Rev_trsase/Diguanyl_cyclase"/>
</dbReference>
<dbReference type="Pfam" id="PF13426">
    <property type="entry name" value="PAS_9"/>
    <property type="match status" value="1"/>
</dbReference>
<feature type="transmembrane region" description="Helical" evidence="1">
    <location>
        <begin position="174"/>
        <end position="196"/>
    </location>
</feature>
<feature type="domain" description="PAS" evidence="2">
    <location>
        <begin position="251"/>
        <end position="296"/>
    </location>
</feature>
<dbReference type="InterPro" id="IPR029787">
    <property type="entry name" value="Nucleotide_cyclase"/>
</dbReference>
<evidence type="ECO:0000313" key="6">
    <source>
        <dbReference type="EMBL" id="MCM2676085.1"/>
    </source>
</evidence>
<dbReference type="PANTHER" id="PTHR44757:SF2">
    <property type="entry name" value="BIOFILM ARCHITECTURE MAINTENANCE PROTEIN MBAA"/>
    <property type="match status" value="1"/>
</dbReference>
<dbReference type="InterPro" id="IPR035919">
    <property type="entry name" value="EAL_sf"/>
</dbReference>
<feature type="transmembrane region" description="Helical" evidence="1">
    <location>
        <begin position="140"/>
        <end position="162"/>
    </location>
</feature>
<dbReference type="InterPro" id="IPR001633">
    <property type="entry name" value="EAL_dom"/>
</dbReference>
<dbReference type="PROSITE" id="PS50887">
    <property type="entry name" value="GGDEF"/>
    <property type="match status" value="1"/>
</dbReference>
<evidence type="ECO:0000259" key="3">
    <source>
        <dbReference type="PROSITE" id="PS50883"/>
    </source>
</evidence>
<dbReference type="SUPFAM" id="SSF55785">
    <property type="entry name" value="PYP-like sensor domain (PAS domain)"/>
    <property type="match status" value="1"/>
</dbReference>
<dbReference type="RefSeq" id="WP_251607729.1">
    <property type="nucleotide sequence ID" value="NZ_JAMQJY010000001.1"/>
</dbReference>
<feature type="domain" description="MHYT" evidence="5">
    <location>
        <begin position="8"/>
        <end position="201"/>
    </location>
</feature>
<dbReference type="Gene3D" id="3.30.70.270">
    <property type="match status" value="1"/>
</dbReference>
<evidence type="ECO:0000259" key="4">
    <source>
        <dbReference type="PROSITE" id="PS50887"/>
    </source>
</evidence>
<dbReference type="InterPro" id="IPR000160">
    <property type="entry name" value="GGDEF_dom"/>
</dbReference>
<dbReference type="Gene3D" id="3.20.20.450">
    <property type="entry name" value="EAL domain"/>
    <property type="match status" value="1"/>
</dbReference>
<protein>
    <submittedName>
        <fullName evidence="6">EAL domain-containing protein</fullName>
    </submittedName>
</protein>
<dbReference type="PROSITE" id="PS50883">
    <property type="entry name" value="EAL"/>
    <property type="match status" value="1"/>
</dbReference>
<dbReference type="Gene3D" id="3.30.450.20">
    <property type="entry name" value="PAS domain"/>
    <property type="match status" value="1"/>
</dbReference>
<comment type="caution">
    <text evidence="6">The sequence shown here is derived from an EMBL/GenBank/DDBJ whole genome shotgun (WGS) entry which is preliminary data.</text>
</comment>
<name>A0ABT0XJL3_9BACI</name>
<dbReference type="CDD" id="cd01948">
    <property type="entry name" value="EAL"/>
    <property type="match status" value="1"/>
</dbReference>
<dbReference type="InterPro" id="IPR005330">
    <property type="entry name" value="MHYT_dom"/>
</dbReference>
<evidence type="ECO:0000313" key="7">
    <source>
        <dbReference type="Proteomes" id="UP001203665"/>
    </source>
</evidence>
<proteinExistence type="predicted"/>
<dbReference type="InterPro" id="IPR035965">
    <property type="entry name" value="PAS-like_dom_sf"/>
</dbReference>
<feature type="transmembrane region" description="Helical" evidence="1">
    <location>
        <begin position="12"/>
        <end position="31"/>
    </location>
</feature>
<gene>
    <name evidence="6" type="ORF">NDM98_11645</name>
</gene>
<sequence length="799" mass="90284">MEHFHGSYSLSLVLLSFVIATVASYSALDLAGRIREGKGKLRLIWLVCGALSMGIGIWSMHFVGMLAYSFPVPVYYHYEPVILSVVFAIIASAIALSIVGLGRRNNSLVLFSGGLLMAAAISGMHYVGMAAMSIEITYDFGIVILSVAIAALASFAALWLLIQVRATTSRFAILYKLGCGVIMAIAITGMHYTGMAAASFQLTDEASTGLINPERFAYWIGVGTLLSLAITILGVFLNKRFVDKNTDIERHERWYRSLYDHNMNGIISVSHDGIIQQVNPAVEQITGIDQHQFLQQPVWDIGLIHVTTEKEFQQFKRRKYETTYLRPDQTKIYLTLMHVPVIIDRKVVGTHIMMRDISAQKQTEKQIKHMAYHDELTGLPNRRRFNELIEDTVRQCEGSKQSFAVMAIDIDRFKMINDSLGHMYGDLFLQKVSKRINRYIQDKSVILSRLGGDEFVLIYKGEMDEPSINHFAIQILNLIQKPFHLKEHDFYISASIGVAIFPEHGQNAEELLRNADTAMYEVKKNFKNGYQIYTNALHVHLDEKLALESDLRKGLANDELVLYYQPKFSITGEKVLGIEALVRWQHPEKGLVPPGVFLPIAEETGLIFDIGSWVLKQSCLQMKQWQDDGGLQIPISVNLSSQQFHQMNFDQHIHAVLIETGLEAKFLELEITESMMMDAKTSTRTLQKLSDLGVKISLDDFGTGYSSLSYLKQFPINRLKIDRSFISDITNNDHDKAIVSTIISMAQHLKMDVTAEGIETKDQLDYLMQNESMEIQGFYFSKPLPSKDIESLYMKKAIV</sequence>
<keyword evidence="1" id="KW-1133">Transmembrane helix</keyword>
<dbReference type="NCBIfam" id="TIGR00229">
    <property type="entry name" value="sensory_box"/>
    <property type="match status" value="1"/>
</dbReference>
<dbReference type="Pfam" id="PF00990">
    <property type="entry name" value="GGDEF"/>
    <property type="match status" value="1"/>
</dbReference>
<dbReference type="SMART" id="SM00267">
    <property type="entry name" value="GGDEF"/>
    <property type="match status" value="1"/>
</dbReference>
<reference evidence="6" key="1">
    <citation type="submission" date="2022-06" db="EMBL/GenBank/DDBJ databases">
        <title>Alkalicoccobacillus porphyridii sp. nov., isolated from a marine red alga, Porphyridium purpureum and reclassification of Shouchella plakortidis and Shouchella gibsonii as Alkalicoccobacillus plakortidis comb. nov. and Alkalicoccobacillus gibsonii comb. nov.</title>
        <authorList>
            <person name="Kim K.H."/>
            <person name="Lee J.K."/>
            <person name="Han D.M."/>
            <person name="Baek J.H."/>
            <person name="Jeon C.O."/>
        </authorList>
    </citation>
    <scope>NUCLEOTIDE SEQUENCE</scope>
    <source>
        <strain evidence="6">DSM 19153</strain>
    </source>
</reference>
<dbReference type="NCBIfam" id="TIGR00254">
    <property type="entry name" value="GGDEF"/>
    <property type="match status" value="1"/>
</dbReference>
<keyword evidence="7" id="KW-1185">Reference proteome</keyword>
<dbReference type="InterPro" id="IPR000014">
    <property type="entry name" value="PAS"/>
</dbReference>
<keyword evidence="1" id="KW-0812">Transmembrane</keyword>
<dbReference type="CDD" id="cd00130">
    <property type="entry name" value="PAS"/>
    <property type="match status" value="1"/>
</dbReference>
<feature type="transmembrane region" description="Helical" evidence="1">
    <location>
        <begin position="108"/>
        <end position="128"/>
    </location>
</feature>
<dbReference type="PROSITE" id="PS50924">
    <property type="entry name" value="MHYT"/>
    <property type="match status" value="1"/>
</dbReference>
<evidence type="ECO:0000256" key="1">
    <source>
        <dbReference type="PROSITE-ProRule" id="PRU00244"/>
    </source>
</evidence>
<dbReference type="Proteomes" id="UP001203665">
    <property type="component" value="Unassembled WGS sequence"/>
</dbReference>
<dbReference type="InterPro" id="IPR052155">
    <property type="entry name" value="Biofilm_reg_signaling"/>
</dbReference>
<accession>A0ABT0XJL3</accession>
<feature type="transmembrane region" description="Helical" evidence="1">
    <location>
        <begin position="81"/>
        <end position="101"/>
    </location>
</feature>
<keyword evidence="1" id="KW-0472">Membrane</keyword>